<protein>
    <submittedName>
        <fullName evidence="9">Serum paraoxonase/arylesterase 1</fullName>
    </submittedName>
</protein>
<feature type="signal peptide" evidence="8">
    <location>
        <begin position="1"/>
        <end position="25"/>
    </location>
</feature>
<proteinExistence type="inferred from homology"/>
<evidence type="ECO:0000256" key="3">
    <source>
        <dbReference type="ARBA" id="ARBA00023157"/>
    </source>
</evidence>
<evidence type="ECO:0000256" key="6">
    <source>
        <dbReference type="PIRSR" id="PIRSR602640-2"/>
    </source>
</evidence>
<keyword evidence="10" id="KW-1185">Reference proteome</keyword>
<keyword evidence="3" id="KW-1015">Disulfide bond</keyword>
<dbReference type="GO" id="GO:0046872">
    <property type="term" value="F:metal ion binding"/>
    <property type="evidence" value="ECO:0007669"/>
    <property type="project" value="UniProtKB-KW"/>
</dbReference>
<feature type="binding site" evidence="6">
    <location>
        <position position="205"/>
    </location>
    <ligand>
        <name>Ca(2+)</name>
        <dbReference type="ChEBI" id="CHEBI:29108"/>
        <label>1</label>
        <note>catalytic</note>
    </ligand>
</feature>
<dbReference type="EMBL" id="KN714667">
    <property type="protein sequence ID" value="KUI52910.1"/>
    <property type="molecule type" value="Genomic_DNA"/>
</dbReference>
<dbReference type="InterPro" id="IPR051288">
    <property type="entry name" value="Serum_paraoxonase/arylesterase"/>
</dbReference>
<keyword evidence="4 7" id="KW-0325">Glycoprotein</keyword>
<dbReference type="Proteomes" id="UP000078576">
    <property type="component" value="Unassembled WGS sequence"/>
</dbReference>
<feature type="binding site" evidence="6">
    <location>
        <position position="129"/>
    </location>
    <ligand>
        <name>Ca(2+)</name>
        <dbReference type="ChEBI" id="CHEBI:29108"/>
        <label>1</label>
        <note>catalytic</note>
    </ligand>
</feature>
<accession>A0A194UMM0</accession>
<reference evidence="10" key="1">
    <citation type="submission" date="2014-12" db="EMBL/GenBank/DDBJ databases">
        <title>Genome Sequence of Valsa Canker Pathogens Uncovers a Specific Adaption of Colonization on Woody Bark.</title>
        <authorList>
            <person name="Yin Z."/>
            <person name="Liu H."/>
            <person name="Gao X."/>
            <person name="Li Z."/>
            <person name="Song N."/>
            <person name="Ke X."/>
            <person name="Dai Q."/>
            <person name="Wu Y."/>
            <person name="Sun Y."/>
            <person name="Xu J.-R."/>
            <person name="Kang Z.K."/>
            <person name="Wang L."/>
            <person name="Huang L."/>
        </authorList>
    </citation>
    <scope>NUCLEOTIDE SEQUENCE [LARGE SCALE GENOMIC DNA]</scope>
    <source>
        <strain evidence="10">SXYL134</strain>
    </source>
</reference>
<evidence type="ECO:0000256" key="1">
    <source>
        <dbReference type="ARBA" id="ARBA00008595"/>
    </source>
</evidence>
<keyword evidence="6" id="KW-0479">Metal-binding</keyword>
<keyword evidence="6" id="KW-0106">Calcium</keyword>
<comment type="PTM">
    <text evidence="7">Glycosylated.</text>
</comment>
<sequence>MASTGVLLAGLAGLAAYLYGPPTHGVITKLGVFRELKSTPLAYPEDLVTIKDTTHCEDIHYYPLTNTLFTACEDVSATRFAWFPPLAYYGDANVAWNSKGSIHTIDPETKTSKRLQFENFDGPFITHGIDVLADVERPEGEAVYIFAVNHVPNEAFYPRSGGSPDVDPATTPKAASRIEVFHHVIGSDSVKYVRTIAHPLIKTPNDIYAVSPTEIYITNDHYYFEGHLRTIEDFWPGAKWSNVIRATVSENGSVQADVALDKLHNPNGMGHGPSKDDILVTSAIGGHLWIGKLQSVEKTIAVEGDIDIDSTTDNPSYFSDPYSDIGGDASGYILPGLTRGVDLSKYSQDPLGKEGSMVWYITPSKNTTGTWDKKLLWEDDGSKIRNAAAAVLVGIDPKKEDGKKRAWLFVTGFSSENAVAVKVDLP</sequence>
<name>A0A194UMM0_CYTMA</name>
<gene>
    <name evidence="9" type="ORF">VP1G_00541</name>
</gene>
<dbReference type="OrthoDB" id="5307922at2759"/>
<dbReference type="PANTHER" id="PTHR11799:SF12">
    <property type="entry name" value="PARAOXONASE-RELATED"/>
    <property type="match status" value="1"/>
</dbReference>
<dbReference type="InterPro" id="IPR002640">
    <property type="entry name" value="Arylesterase"/>
</dbReference>
<feature type="binding site" evidence="6">
    <location>
        <position position="206"/>
    </location>
    <ligand>
        <name>Ca(2+)</name>
        <dbReference type="ChEBI" id="CHEBI:29108"/>
        <label>1</label>
        <note>catalytic</note>
    </ligand>
</feature>
<feature type="binding site" evidence="6">
    <location>
        <position position="267"/>
    </location>
    <ligand>
        <name>Ca(2+)</name>
        <dbReference type="ChEBI" id="CHEBI:29108"/>
        <label>1</label>
        <note>catalytic</note>
    </ligand>
</feature>
<dbReference type="Pfam" id="PF01731">
    <property type="entry name" value="Arylesterase"/>
    <property type="match status" value="1"/>
</dbReference>
<dbReference type="Gene3D" id="2.120.10.30">
    <property type="entry name" value="TolB, C-terminal domain"/>
    <property type="match status" value="1"/>
</dbReference>
<feature type="active site" description="Proton acceptor" evidence="5">
    <location>
        <position position="127"/>
    </location>
</feature>
<feature type="binding site" evidence="6">
    <location>
        <position position="314"/>
    </location>
    <ligand>
        <name>Ca(2+)</name>
        <dbReference type="ChEBI" id="CHEBI:29108"/>
        <label>1</label>
        <note>catalytic</note>
    </ligand>
</feature>
<evidence type="ECO:0000313" key="10">
    <source>
        <dbReference type="Proteomes" id="UP000078576"/>
    </source>
</evidence>
<feature type="binding site" evidence="6">
    <location>
        <position position="313"/>
    </location>
    <ligand>
        <name>Ca(2+)</name>
        <dbReference type="ChEBI" id="CHEBI:29108"/>
        <label>1</label>
        <note>catalytic</note>
    </ligand>
</feature>
<keyword evidence="8" id="KW-0732">Signal</keyword>
<comment type="similarity">
    <text evidence="1">Belongs to the paraoxonase family.</text>
</comment>
<dbReference type="PANTHER" id="PTHR11799">
    <property type="entry name" value="PARAOXONASE"/>
    <property type="match status" value="1"/>
</dbReference>
<comment type="cofactor">
    <cofactor evidence="6">
        <name>Ca(2+)</name>
        <dbReference type="ChEBI" id="CHEBI:29108"/>
    </cofactor>
    <text evidence="6">Binds 2 calcium ions per subunit.</text>
</comment>
<evidence type="ECO:0000256" key="8">
    <source>
        <dbReference type="SAM" id="SignalP"/>
    </source>
</evidence>
<dbReference type="SUPFAM" id="SSF63829">
    <property type="entry name" value="Calcium-dependent phosphotriesterase"/>
    <property type="match status" value="1"/>
</dbReference>
<dbReference type="InterPro" id="IPR011042">
    <property type="entry name" value="6-blade_b-propeller_TolB-like"/>
</dbReference>
<keyword evidence="2" id="KW-0378">Hydrolase</keyword>
<evidence type="ECO:0000256" key="4">
    <source>
        <dbReference type="ARBA" id="ARBA00023180"/>
    </source>
</evidence>
<evidence type="ECO:0000256" key="7">
    <source>
        <dbReference type="PIRSR" id="PIRSR602640-4"/>
    </source>
</evidence>
<feature type="glycosylation site" description="N-linked (GlcNAc...) asparagine" evidence="7">
    <location>
        <position position="314"/>
    </location>
</feature>
<evidence type="ECO:0000256" key="5">
    <source>
        <dbReference type="PIRSR" id="PIRSR602640-1"/>
    </source>
</evidence>
<organism evidence="9 10">
    <name type="scientific">Cytospora mali</name>
    <name type="common">Apple Valsa canker fungus</name>
    <name type="synonym">Valsa mali</name>
    <dbReference type="NCBI Taxonomy" id="578113"/>
    <lineage>
        <taxon>Eukaryota</taxon>
        <taxon>Fungi</taxon>
        <taxon>Dikarya</taxon>
        <taxon>Ascomycota</taxon>
        <taxon>Pezizomycotina</taxon>
        <taxon>Sordariomycetes</taxon>
        <taxon>Sordariomycetidae</taxon>
        <taxon>Diaporthales</taxon>
        <taxon>Cytosporaceae</taxon>
        <taxon>Cytospora</taxon>
    </lineage>
</organism>
<feature type="binding site" evidence="6">
    <location>
        <position position="58"/>
    </location>
    <ligand>
        <name>Ca(2+)</name>
        <dbReference type="ChEBI" id="CHEBI:29108"/>
        <label>1</label>
        <note>catalytic</note>
    </ligand>
</feature>
<evidence type="ECO:0000256" key="2">
    <source>
        <dbReference type="ARBA" id="ARBA00022801"/>
    </source>
</evidence>
<feature type="chain" id="PRO_5008265658" evidence="8">
    <location>
        <begin position="26"/>
        <end position="426"/>
    </location>
</feature>
<evidence type="ECO:0000313" key="9">
    <source>
        <dbReference type="EMBL" id="KUI52910.1"/>
    </source>
</evidence>
<dbReference type="AlphaFoldDB" id="A0A194UMM0"/>
<dbReference type="GO" id="GO:0004064">
    <property type="term" value="F:arylesterase activity"/>
    <property type="evidence" value="ECO:0007669"/>
    <property type="project" value="InterPro"/>
</dbReference>